<dbReference type="EMBL" id="CP094669">
    <property type="protein sequence ID" value="UOG73118.1"/>
    <property type="molecule type" value="Genomic_DNA"/>
</dbReference>
<dbReference type="Gene3D" id="1.50.10.10">
    <property type="match status" value="1"/>
</dbReference>
<dbReference type="SUPFAM" id="SSF48208">
    <property type="entry name" value="Six-hairpin glycosidases"/>
    <property type="match status" value="1"/>
</dbReference>
<dbReference type="InterPro" id="IPR054491">
    <property type="entry name" value="MGH1-like_GH"/>
</dbReference>
<dbReference type="InterPro" id="IPR008928">
    <property type="entry name" value="6-hairpin_glycosidase_sf"/>
</dbReference>
<evidence type="ECO:0000313" key="3">
    <source>
        <dbReference type="EMBL" id="UOG73118.1"/>
    </source>
</evidence>
<reference evidence="3 4" key="1">
    <citation type="submission" date="2022-03" db="EMBL/GenBank/DDBJ databases">
        <title>Hymenobactersp. isolated from the air.</title>
        <authorList>
            <person name="Won M."/>
            <person name="Kwon S.-W."/>
        </authorList>
    </citation>
    <scope>NUCLEOTIDE SEQUENCE [LARGE SCALE GENOMIC DNA]</scope>
    <source>
        <strain evidence="3 4">KACC 21982</strain>
    </source>
</reference>
<keyword evidence="4" id="KW-1185">Reference proteome</keyword>
<dbReference type="Pfam" id="PF22422">
    <property type="entry name" value="MGH1-like_GH"/>
    <property type="match status" value="2"/>
</dbReference>
<gene>
    <name evidence="3" type="ORF">MTX78_13385</name>
</gene>
<dbReference type="RefSeq" id="WP_243794994.1">
    <property type="nucleotide sequence ID" value="NZ_CP094669.1"/>
</dbReference>
<accession>A0ABY4CZM2</accession>
<dbReference type="Proteomes" id="UP000831113">
    <property type="component" value="Chromosome"/>
</dbReference>
<feature type="compositionally biased region" description="Polar residues" evidence="1">
    <location>
        <begin position="881"/>
        <end position="898"/>
    </location>
</feature>
<feature type="region of interest" description="Disordered" evidence="1">
    <location>
        <begin position="877"/>
        <end position="898"/>
    </location>
</feature>
<organism evidence="3 4">
    <name type="scientific">Hymenobacter tibetensis</name>
    <dbReference type="NCBI Taxonomy" id="497967"/>
    <lineage>
        <taxon>Bacteria</taxon>
        <taxon>Pseudomonadati</taxon>
        <taxon>Bacteroidota</taxon>
        <taxon>Cytophagia</taxon>
        <taxon>Cytophagales</taxon>
        <taxon>Hymenobacteraceae</taxon>
        <taxon>Hymenobacter</taxon>
    </lineage>
</organism>
<name>A0ABY4CZM2_9BACT</name>
<feature type="domain" description="Mannosylglycerate hydrolase MGH1-like glycoside hydrolase" evidence="2">
    <location>
        <begin position="688"/>
        <end position="860"/>
    </location>
</feature>
<dbReference type="InterPro" id="IPR004888">
    <property type="entry name" value="Glycoside_hydrolase_63"/>
</dbReference>
<feature type="domain" description="Mannosylglycerate hydrolase MGH1-like glycoside hydrolase" evidence="2">
    <location>
        <begin position="417"/>
        <end position="520"/>
    </location>
</feature>
<sequence length="898" mass="104041">MTQEQVRLADDNTHTTFWKQFGPYLTERQWGTVREDYSAEGNAWGFISHDMARSYAYRWGEEGIAGISDDQQQLCFSVGVWNGRDHIIKERLFGLNNYQGNHGEDVKEHYYYLDSTPTHSYMKMLYKYPQREFPYDELINENARRTREEPEFELLDTGVFDDGRYFDVFVEYAKAGPDDILIQITVHNRGPETARLQVLPQLWFRNTWSWDHDSYRPEMRQTQPGTVEIDHQALGTYQLYCDQDPQLLFCENNTNGAKLYGLPAEGQHFKDGINDYVVEGKSGALNAEQQGTKVAAQYKLRVAPGLTRVVRLRLSAHHHQAPFADFNELFETRRQEADEYYNCLQEGITNPDARNVQRQAFAGMLWSKQFYYYDVSQWLDGDPAMLMPPAERRKGRNRHWRHLHNADIISMPDKWEYPWYAAWDLAFHCIPLAMVDAEFAKQQLRLLTRDSYMHPSGQLPAYEWNLSDVNPPVHAWATWRVFKMDKKLRGDNGDTYFLESVFHKLALNFTWWVNRKDQSNRNIFEGGFLGLDNIGVFDRSAPLPTGGHIEQSDGTSWMAMFALNMMRMALELAKTNSVYQEIAGKFFEHFLYIADAMTRGGDGVFNLWDEEDEFYYDVLHTPDEERTKLKVRSIVGLIPLFAVEIVEQELLDAMPEFTARATWLLSNRPHLAKLVARWEEPGRGTRHLVGLLRRERLTKLLTRMLDEAEFLSEYGIRAMSRYHQDHPYVFSTEEADFSVSYVPGEAESSMFGGNSNWRGPIWFPINYLIIESLERFHFYYGDSLRVEYPTGSGNLLNLKEVAAALADRLNKLLLKDENGRRPAFGDNELLQTDPHFKDNLLFHEYFHGDDGHGLGANHQTGWTGLIVRLLQKRGQEAAPSEKQSVTPSASDSLFVTSA</sequence>
<dbReference type="PANTHER" id="PTHR10412">
    <property type="entry name" value="MANNOSYL-OLIGOSACCHARIDE GLUCOSIDASE"/>
    <property type="match status" value="1"/>
</dbReference>
<evidence type="ECO:0000256" key="1">
    <source>
        <dbReference type="SAM" id="MobiDB-lite"/>
    </source>
</evidence>
<evidence type="ECO:0000259" key="2">
    <source>
        <dbReference type="Pfam" id="PF22422"/>
    </source>
</evidence>
<proteinExistence type="predicted"/>
<evidence type="ECO:0000313" key="4">
    <source>
        <dbReference type="Proteomes" id="UP000831113"/>
    </source>
</evidence>
<protein>
    <submittedName>
        <fullName evidence="3">Glucosidase</fullName>
    </submittedName>
</protein>
<dbReference type="PANTHER" id="PTHR10412:SF10">
    <property type="entry name" value="GLYCOSYL HYDROLASE FAMILY 63 C-TERMINAL DOMAIN-CONTAINING PROTEIN"/>
    <property type="match status" value="1"/>
</dbReference>
<dbReference type="InterPro" id="IPR012341">
    <property type="entry name" value="6hp_glycosidase-like_sf"/>
</dbReference>